<sequence>MTEPPSSYAEGRVCVVTAGGPHPWIIINALADHFGDVQVIVEDPVRRGAFLARRARLQGWVSVAGQFGTMCLIGVGKALFRRRIVRIISSESLRVEPRAGLPLWRIASVNSGDFLRAIDEIRPSVVLLAGCRILRPDTLAGISCPVLNYHAGITPQFRGMNGGYWALVSGDRANFGATVHLVDAGIDTGAIVAQVRGEPAANDNIVTYAYRLAALSRRMCVNVIEDALVSRIEPRQPGGESRQWFHPTIWSYLWTGVAKGVW</sequence>
<comment type="caution">
    <text evidence="6">The sequence shown here is derived from an EMBL/GenBank/DDBJ whole genome shotgun (WGS) entry which is preliminary data.</text>
</comment>
<evidence type="ECO:0000256" key="3">
    <source>
        <dbReference type="ARBA" id="ARBA00022679"/>
    </source>
</evidence>
<protein>
    <recommendedName>
        <fullName evidence="2">phosphoribosylglycinamide formyltransferase 1</fullName>
        <ecNumber evidence="2">2.1.2.2</ecNumber>
    </recommendedName>
</protein>
<feature type="domain" description="Formyl transferase N-terminal" evidence="5">
    <location>
        <begin position="104"/>
        <end position="224"/>
    </location>
</feature>
<reference evidence="6 7" key="1">
    <citation type="submission" date="2024-05" db="EMBL/GenBank/DDBJ databases">
        <authorList>
            <person name="Jiang F."/>
        </authorList>
    </citation>
    <scope>NUCLEOTIDE SEQUENCE [LARGE SCALE GENOMIC DNA]</scope>
    <source>
        <strain evidence="6 7">LZ166</strain>
    </source>
</reference>
<dbReference type="SUPFAM" id="SSF53328">
    <property type="entry name" value="Formyltransferase"/>
    <property type="match status" value="1"/>
</dbReference>
<keyword evidence="4" id="KW-0658">Purine biosynthesis</keyword>
<dbReference type="Gene3D" id="3.40.50.170">
    <property type="entry name" value="Formyl transferase, N-terminal domain"/>
    <property type="match status" value="1"/>
</dbReference>
<name>A0ABV3SPU5_9HYPH</name>
<gene>
    <name evidence="6" type="ORF">ABGN05_24540</name>
</gene>
<dbReference type="EC" id="2.1.2.2" evidence="2"/>
<dbReference type="Pfam" id="PF00551">
    <property type="entry name" value="Formyl_trans_N"/>
    <property type="match status" value="1"/>
</dbReference>
<dbReference type="PANTHER" id="PTHR43369">
    <property type="entry name" value="PHOSPHORIBOSYLGLYCINAMIDE FORMYLTRANSFERASE"/>
    <property type="match status" value="1"/>
</dbReference>
<dbReference type="InterPro" id="IPR036477">
    <property type="entry name" value="Formyl_transf_N_sf"/>
</dbReference>
<dbReference type="InterPro" id="IPR002376">
    <property type="entry name" value="Formyl_transf_N"/>
</dbReference>
<organism evidence="6 7">
    <name type="scientific">Aquibium pacificus</name>
    <dbReference type="NCBI Taxonomy" id="3153579"/>
    <lineage>
        <taxon>Bacteria</taxon>
        <taxon>Pseudomonadati</taxon>
        <taxon>Pseudomonadota</taxon>
        <taxon>Alphaproteobacteria</taxon>
        <taxon>Hyphomicrobiales</taxon>
        <taxon>Phyllobacteriaceae</taxon>
        <taxon>Aquibium</taxon>
    </lineage>
</organism>
<dbReference type="PANTHER" id="PTHR43369:SF2">
    <property type="entry name" value="PHOSPHORIBOSYLGLYCINAMIDE FORMYLTRANSFERASE"/>
    <property type="match status" value="1"/>
</dbReference>
<dbReference type="GO" id="GO:0016740">
    <property type="term" value="F:transferase activity"/>
    <property type="evidence" value="ECO:0007669"/>
    <property type="project" value="UniProtKB-KW"/>
</dbReference>
<keyword evidence="3 6" id="KW-0808">Transferase</keyword>
<evidence type="ECO:0000256" key="4">
    <source>
        <dbReference type="ARBA" id="ARBA00022755"/>
    </source>
</evidence>
<accession>A0ABV3SPU5</accession>
<evidence type="ECO:0000313" key="6">
    <source>
        <dbReference type="EMBL" id="MEX0408817.1"/>
    </source>
</evidence>
<evidence type="ECO:0000256" key="2">
    <source>
        <dbReference type="ARBA" id="ARBA00012254"/>
    </source>
</evidence>
<evidence type="ECO:0000259" key="5">
    <source>
        <dbReference type="Pfam" id="PF00551"/>
    </source>
</evidence>
<evidence type="ECO:0000256" key="1">
    <source>
        <dbReference type="ARBA" id="ARBA00005054"/>
    </source>
</evidence>
<dbReference type="Proteomes" id="UP001556692">
    <property type="component" value="Unassembled WGS sequence"/>
</dbReference>
<dbReference type="EMBL" id="JBDPGJ010000006">
    <property type="protein sequence ID" value="MEX0408817.1"/>
    <property type="molecule type" value="Genomic_DNA"/>
</dbReference>
<comment type="pathway">
    <text evidence="1">Purine metabolism; IMP biosynthesis via de novo pathway; N(2)-formyl-N(1)-(5-phospho-D-ribosyl)glycinamide from N(1)-(5-phospho-D-ribosyl)glycinamide (10-formyl THF route): step 1/1.</text>
</comment>
<dbReference type="RefSeq" id="WP_367956672.1">
    <property type="nucleotide sequence ID" value="NZ_JBDPGJ010000006.1"/>
</dbReference>
<evidence type="ECO:0000313" key="7">
    <source>
        <dbReference type="Proteomes" id="UP001556692"/>
    </source>
</evidence>
<dbReference type="CDD" id="cd08653">
    <property type="entry name" value="FMT_core_like_3"/>
    <property type="match status" value="1"/>
</dbReference>
<proteinExistence type="predicted"/>
<keyword evidence="7" id="KW-1185">Reference proteome</keyword>